<evidence type="ECO:0000256" key="4">
    <source>
        <dbReference type="PROSITE-ProRule" id="PRU00433"/>
    </source>
</evidence>
<gene>
    <name evidence="6" type="ORF">ERX46_04620</name>
</gene>
<dbReference type="GO" id="GO:0009055">
    <property type="term" value="F:electron transfer activity"/>
    <property type="evidence" value="ECO:0007669"/>
    <property type="project" value="InterPro"/>
</dbReference>
<organism evidence="6 7">
    <name type="scientific">Brumimicrobium glaciale</name>
    <dbReference type="NCBI Taxonomy" id="200475"/>
    <lineage>
        <taxon>Bacteria</taxon>
        <taxon>Pseudomonadati</taxon>
        <taxon>Bacteroidota</taxon>
        <taxon>Flavobacteriia</taxon>
        <taxon>Flavobacteriales</taxon>
        <taxon>Crocinitomicaceae</taxon>
        <taxon>Brumimicrobium</taxon>
    </lineage>
</organism>
<feature type="domain" description="Cytochrome c" evidence="5">
    <location>
        <begin position="40"/>
        <end position="141"/>
    </location>
</feature>
<dbReference type="RefSeq" id="WP_130092672.1">
    <property type="nucleotide sequence ID" value="NZ_SETE01000002.1"/>
</dbReference>
<dbReference type="Gene3D" id="1.10.760.10">
    <property type="entry name" value="Cytochrome c-like domain"/>
    <property type="match status" value="1"/>
</dbReference>
<dbReference type="SUPFAM" id="SSF46626">
    <property type="entry name" value="Cytochrome c"/>
    <property type="match status" value="1"/>
</dbReference>
<keyword evidence="3 4" id="KW-0408">Iron</keyword>
<name>A0A4Q4KMM2_9FLAO</name>
<dbReference type="AlphaFoldDB" id="A0A4Q4KMM2"/>
<keyword evidence="1 4" id="KW-0349">Heme</keyword>
<comment type="caution">
    <text evidence="6">The sequence shown here is derived from an EMBL/GenBank/DDBJ whole genome shotgun (WGS) entry which is preliminary data.</text>
</comment>
<evidence type="ECO:0000256" key="2">
    <source>
        <dbReference type="ARBA" id="ARBA00022723"/>
    </source>
</evidence>
<evidence type="ECO:0000256" key="1">
    <source>
        <dbReference type="ARBA" id="ARBA00022617"/>
    </source>
</evidence>
<dbReference type="InterPro" id="IPR009056">
    <property type="entry name" value="Cyt_c-like_dom"/>
</dbReference>
<evidence type="ECO:0000256" key="3">
    <source>
        <dbReference type="ARBA" id="ARBA00023004"/>
    </source>
</evidence>
<evidence type="ECO:0000259" key="5">
    <source>
        <dbReference type="PROSITE" id="PS51007"/>
    </source>
</evidence>
<dbReference type="GO" id="GO:0020037">
    <property type="term" value="F:heme binding"/>
    <property type="evidence" value="ECO:0007669"/>
    <property type="project" value="InterPro"/>
</dbReference>
<evidence type="ECO:0000313" key="6">
    <source>
        <dbReference type="EMBL" id="RYM34663.1"/>
    </source>
</evidence>
<protein>
    <submittedName>
        <fullName evidence="6">C-type cytochrome</fullName>
    </submittedName>
</protein>
<keyword evidence="7" id="KW-1185">Reference proteome</keyword>
<dbReference type="PROSITE" id="PS51257">
    <property type="entry name" value="PROKAR_LIPOPROTEIN"/>
    <property type="match status" value="1"/>
</dbReference>
<sequence>MNKIHIIGLFSTIFLFSCGNEPNKDISAVNINPNSETQNITVISNEVALDRLSNNCFACHNPNSESHDDILAPPLAGIKHKYKKHYPNEQEFITQMTEFVDSPTKEEALMKGPVKRFGVMPKTALSKKEVQELVQYIYNNEIESPEWFEEHFEEKHGK</sequence>
<dbReference type="GO" id="GO:0046872">
    <property type="term" value="F:metal ion binding"/>
    <property type="evidence" value="ECO:0007669"/>
    <property type="project" value="UniProtKB-KW"/>
</dbReference>
<evidence type="ECO:0000313" key="7">
    <source>
        <dbReference type="Proteomes" id="UP000293952"/>
    </source>
</evidence>
<keyword evidence="2 4" id="KW-0479">Metal-binding</keyword>
<accession>A0A4Q4KMM2</accession>
<dbReference type="InterPro" id="IPR036909">
    <property type="entry name" value="Cyt_c-like_dom_sf"/>
</dbReference>
<reference evidence="6 7" key="1">
    <citation type="submission" date="2019-02" db="EMBL/GenBank/DDBJ databases">
        <title>Genome sequence of the sea-ice species Brumimicrobium glaciale.</title>
        <authorList>
            <person name="Bowman J.P."/>
        </authorList>
    </citation>
    <scope>NUCLEOTIDE SEQUENCE [LARGE SCALE GENOMIC DNA]</scope>
    <source>
        <strain evidence="6 7">IC156</strain>
    </source>
</reference>
<proteinExistence type="predicted"/>
<dbReference type="Pfam" id="PF00034">
    <property type="entry name" value="Cytochrom_C"/>
    <property type="match status" value="1"/>
</dbReference>
<dbReference type="PROSITE" id="PS51007">
    <property type="entry name" value="CYTC"/>
    <property type="match status" value="1"/>
</dbReference>
<dbReference type="OrthoDB" id="1494333at2"/>
<dbReference type="Proteomes" id="UP000293952">
    <property type="component" value="Unassembled WGS sequence"/>
</dbReference>
<dbReference type="EMBL" id="SETE01000002">
    <property type="protein sequence ID" value="RYM34663.1"/>
    <property type="molecule type" value="Genomic_DNA"/>
</dbReference>